<reference evidence="1" key="1">
    <citation type="submission" date="2020-03" db="EMBL/GenBank/DDBJ databases">
        <title>The deep terrestrial virosphere.</title>
        <authorList>
            <person name="Holmfeldt K."/>
            <person name="Nilsson E."/>
            <person name="Simone D."/>
            <person name="Lopez-Fernandez M."/>
            <person name="Wu X."/>
            <person name="de Brujin I."/>
            <person name="Lundin D."/>
            <person name="Andersson A."/>
            <person name="Bertilsson S."/>
            <person name="Dopson M."/>
        </authorList>
    </citation>
    <scope>NUCLEOTIDE SEQUENCE</scope>
    <source>
        <strain evidence="1">MM415B02556</strain>
    </source>
</reference>
<accession>A0A6M3L413</accession>
<name>A0A6M3L413_9ZZZZ</name>
<dbReference type="EMBL" id="MT142844">
    <property type="protein sequence ID" value="QJA89416.1"/>
    <property type="molecule type" value="Genomic_DNA"/>
</dbReference>
<gene>
    <name evidence="1" type="ORF">MM415B02556_0017</name>
</gene>
<protein>
    <submittedName>
        <fullName evidence="1">Uncharacterized protein</fullName>
    </submittedName>
</protein>
<proteinExistence type="predicted"/>
<sequence>MTDKHYPYPGKTGGDEPQEELLLTDEEITNLAGMQKITVWAGDPLEPACKNNRRIIAKAQVQKCQQHYRKEMEEVWKLQDLLMDMTVLNQNAPKITLTNDEVGWFATYLPDPPYRTGEITVIGGDPLDAVRKLNTQVSGKE</sequence>
<organism evidence="1">
    <name type="scientific">viral metagenome</name>
    <dbReference type="NCBI Taxonomy" id="1070528"/>
    <lineage>
        <taxon>unclassified sequences</taxon>
        <taxon>metagenomes</taxon>
        <taxon>organismal metagenomes</taxon>
    </lineage>
</organism>
<evidence type="ECO:0000313" key="1">
    <source>
        <dbReference type="EMBL" id="QJA89416.1"/>
    </source>
</evidence>
<dbReference type="AlphaFoldDB" id="A0A6M3L413"/>